<evidence type="ECO:0000256" key="3">
    <source>
        <dbReference type="PROSITE-ProRule" id="PRU00023"/>
    </source>
</evidence>
<evidence type="ECO:0000256" key="2">
    <source>
        <dbReference type="ARBA" id="ARBA00023043"/>
    </source>
</evidence>
<proteinExistence type="predicted"/>
<dbReference type="Pfam" id="PF12796">
    <property type="entry name" value="Ank_2"/>
    <property type="match status" value="1"/>
</dbReference>
<sequence length="351" mass="38477">MATDSPFEDQIKQALWTKDVDAILRLCDDSSHRTSILGYKKDGKQLVHFAAQFGSVLLLDKLRGFGSDLKLIIDDTYGYHHGGGSTPLHIACKHGNIEVVEYLLKTVQDISFNNAATVQGMCRNYRNAFYYAAQSGNTDVVKCLQTLGKLDINEILPHNQTALSICVAERNSKSAKILCECGANVNLGKFDRGLKPIQYLAEKHGSSETMKVLLNFGANVNEPWVKIARRSCLRQSPLFMALKHGIGENAKTLIECGADVSFVGQTSNTDMGSIGCFSLAAKRCPELISDFLKYGANPNERHNGKSVLMTVMDDYASKSAIQALVEAGADVNQRKNGKTLIQCCQNYGKLV</sequence>
<dbReference type="EMBL" id="CACVKT020003230">
    <property type="protein sequence ID" value="CAC5382487.1"/>
    <property type="molecule type" value="Genomic_DNA"/>
</dbReference>
<gene>
    <name evidence="4" type="ORF">MCOR_18309</name>
</gene>
<keyword evidence="5" id="KW-1185">Reference proteome</keyword>
<dbReference type="AlphaFoldDB" id="A0A6J8BJS9"/>
<dbReference type="PANTHER" id="PTHR24198:SF165">
    <property type="entry name" value="ANKYRIN REPEAT-CONTAINING PROTEIN-RELATED"/>
    <property type="match status" value="1"/>
</dbReference>
<dbReference type="PROSITE" id="PS50088">
    <property type="entry name" value="ANK_REPEAT"/>
    <property type="match status" value="1"/>
</dbReference>
<dbReference type="InterPro" id="IPR002110">
    <property type="entry name" value="Ankyrin_rpt"/>
</dbReference>
<evidence type="ECO:0000313" key="5">
    <source>
        <dbReference type="Proteomes" id="UP000507470"/>
    </source>
</evidence>
<reference evidence="4 5" key="1">
    <citation type="submission" date="2020-06" db="EMBL/GenBank/DDBJ databases">
        <authorList>
            <person name="Li R."/>
            <person name="Bekaert M."/>
        </authorList>
    </citation>
    <scope>NUCLEOTIDE SEQUENCE [LARGE SCALE GENOMIC DNA]</scope>
    <source>
        <strain evidence="5">wild</strain>
    </source>
</reference>
<dbReference type="Proteomes" id="UP000507470">
    <property type="component" value="Unassembled WGS sequence"/>
</dbReference>
<dbReference type="OrthoDB" id="20872at2759"/>
<dbReference type="SMART" id="SM00248">
    <property type="entry name" value="ANK"/>
    <property type="match status" value="8"/>
</dbReference>
<dbReference type="PANTHER" id="PTHR24198">
    <property type="entry name" value="ANKYRIN REPEAT AND PROTEIN KINASE DOMAIN-CONTAINING PROTEIN"/>
    <property type="match status" value="1"/>
</dbReference>
<keyword evidence="1" id="KW-0677">Repeat</keyword>
<dbReference type="InterPro" id="IPR036770">
    <property type="entry name" value="Ankyrin_rpt-contain_sf"/>
</dbReference>
<protein>
    <submittedName>
        <fullName evidence="4">Uncharacterized protein</fullName>
    </submittedName>
</protein>
<organism evidence="4 5">
    <name type="scientific">Mytilus coruscus</name>
    <name type="common">Sea mussel</name>
    <dbReference type="NCBI Taxonomy" id="42192"/>
    <lineage>
        <taxon>Eukaryota</taxon>
        <taxon>Metazoa</taxon>
        <taxon>Spiralia</taxon>
        <taxon>Lophotrochozoa</taxon>
        <taxon>Mollusca</taxon>
        <taxon>Bivalvia</taxon>
        <taxon>Autobranchia</taxon>
        <taxon>Pteriomorphia</taxon>
        <taxon>Mytilida</taxon>
        <taxon>Mytiloidea</taxon>
        <taxon>Mytilidae</taxon>
        <taxon>Mytilinae</taxon>
        <taxon>Mytilus</taxon>
    </lineage>
</organism>
<name>A0A6J8BJS9_MYTCO</name>
<dbReference type="PRINTS" id="PR01415">
    <property type="entry name" value="ANKYRIN"/>
</dbReference>
<feature type="repeat" description="ANK" evidence="3">
    <location>
        <begin position="83"/>
        <end position="115"/>
    </location>
</feature>
<accession>A0A6J8BJS9</accession>
<keyword evidence="2 3" id="KW-0040">ANK repeat</keyword>
<dbReference type="PROSITE" id="PS50297">
    <property type="entry name" value="ANK_REP_REGION"/>
    <property type="match status" value="1"/>
</dbReference>
<evidence type="ECO:0000313" key="4">
    <source>
        <dbReference type="EMBL" id="CAC5382487.1"/>
    </source>
</evidence>
<evidence type="ECO:0000256" key="1">
    <source>
        <dbReference type="ARBA" id="ARBA00022737"/>
    </source>
</evidence>
<dbReference type="SUPFAM" id="SSF48403">
    <property type="entry name" value="Ankyrin repeat"/>
    <property type="match status" value="1"/>
</dbReference>
<dbReference type="Gene3D" id="1.25.40.20">
    <property type="entry name" value="Ankyrin repeat-containing domain"/>
    <property type="match status" value="1"/>
</dbReference>